<evidence type="ECO:0000313" key="9">
    <source>
        <dbReference type="Proteomes" id="UP001500945"/>
    </source>
</evidence>
<dbReference type="CDD" id="cd18011">
    <property type="entry name" value="DEXDc_RapA"/>
    <property type="match status" value="1"/>
</dbReference>
<dbReference type="PROSITE" id="PS51194">
    <property type="entry name" value="HELICASE_CTER"/>
    <property type="match status" value="1"/>
</dbReference>
<feature type="region of interest" description="Disordered" evidence="5">
    <location>
        <begin position="418"/>
        <end position="437"/>
    </location>
</feature>
<protein>
    <submittedName>
        <fullName evidence="8">Helicase-related protein</fullName>
    </submittedName>
</protein>
<dbReference type="CDD" id="cd18793">
    <property type="entry name" value="SF2_C_SNF"/>
    <property type="match status" value="1"/>
</dbReference>
<organism evidence="8 9">
    <name type="scientific">Fodinibacter luteus</name>
    <dbReference type="NCBI Taxonomy" id="552064"/>
    <lineage>
        <taxon>Bacteria</taxon>
        <taxon>Bacillati</taxon>
        <taxon>Actinomycetota</taxon>
        <taxon>Actinomycetes</taxon>
        <taxon>Micrococcales</taxon>
        <taxon>Intrasporangiaceae</taxon>
        <taxon>Fodinibacter (ex Wang et al. 2009)</taxon>
    </lineage>
</organism>
<keyword evidence="3 8" id="KW-0347">Helicase</keyword>
<evidence type="ECO:0000256" key="1">
    <source>
        <dbReference type="ARBA" id="ARBA00022741"/>
    </source>
</evidence>
<dbReference type="InterPro" id="IPR057342">
    <property type="entry name" value="DEXDc_RapA"/>
</dbReference>
<feature type="domain" description="Helicase C-terminal" evidence="7">
    <location>
        <begin position="467"/>
        <end position="634"/>
    </location>
</feature>
<dbReference type="PANTHER" id="PTHR45766:SF6">
    <property type="entry name" value="SWI_SNF-RELATED MATRIX-ASSOCIATED ACTIN-DEPENDENT REGULATOR OF CHROMATIN SUBFAMILY A-LIKE PROTEIN 1"/>
    <property type="match status" value="1"/>
</dbReference>
<dbReference type="Pfam" id="PF00271">
    <property type="entry name" value="Helicase_C"/>
    <property type="match status" value="1"/>
</dbReference>
<dbReference type="RefSeq" id="WP_345203452.1">
    <property type="nucleotide sequence ID" value="NZ_BAABGM010000007.1"/>
</dbReference>
<dbReference type="InterPro" id="IPR001650">
    <property type="entry name" value="Helicase_C-like"/>
</dbReference>
<feature type="domain" description="Helicase ATP-binding" evidence="6">
    <location>
        <begin position="106"/>
        <end position="284"/>
    </location>
</feature>
<dbReference type="SMART" id="SM00487">
    <property type="entry name" value="DEXDc"/>
    <property type="match status" value="1"/>
</dbReference>
<evidence type="ECO:0000256" key="3">
    <source>
        <dbReference type="ARBA" id="ARBA00022806"/>
    </source>
</evidence>
<dbReference type="Proteomes" id="UP001500945">
    <property type="component" value="Unassembled WGS sequence"/>
</dbReference>
<evidence type="ECO:0000313" key="8">
    <source>
        <dbReference type="EMBL" id="GAA4401909.1"/>
    </source>
</evidence>
<dbReference type="PANTHER" id="PTHR45766">
    <property type="entry name" value="DNA ANNEALING HELICASE AND ENDONUCLEASE ZRANB3 FAMILY MEMBER"/>
    <property type="match status" value="1"/>
</dbReference>
<dbReference type="InterPro" id="IPR027417">
    <property type="entry name" value="P-loop_NTPase"/>
</dbReference>
<dbReference type="InterPro" id="IPR014001">
    <property type="entry name" value="Helicase_ATP-bd"/>
</dbReference>
<dbReference type="SUPFAM" id="SSF52540">
    <property type="entry name" value="P-loop containing nucleoside triphosphate hydrolases"/>
    <property type="match status" value="1"/>
</dbReference>
<evidence type="ECO:0000259" key="6">
    <source>
        <dbReference type="PROSITE" id="PS51192"/>
    </source>
</evidence>
<evidence type="ECO:0000256" key="4">
    <source>
        <dbReference type="ARBA" id="ARBA00022840"/>
    </source>
</evidence>
<dbReference type="Gene3D" id="3.40.50.10810">
    <property type="entry name" value="Tandem AAA-ATPase domain"/>
    <property type="match status" value="1"/>
</dbReference>
<accession>A0ABP8K7K6</accession>
<keyword evidence="2" id="KW-0378">Hydrolase</keyword>
<evidence type="ECO:0000256" key="2">
    <source>
        <dbReference type="ARBA" id="ARBA00022801"/>
    </source>
</evidence>
<sequence>MTFAVGSLVHARGREWVVLPDSTDDFLVVRPLGGGTDDAAGVFPWEADVREATFPLPNPEDLGDATSAGLLRTALRVGFRSSAGPFRSLGNIAVEPRAYQYVPLMLALRQDTVRLLIADDVGIGKTVEAGLIAAELLAQGDARRLAVLCSPALAEQWQRELREKFSVDAELVLTSTVRRLERGLMMNESLFDRHPFVVVSTDFIKSPSRRHEFLNHCPELVIVDEAHTAVSDDGAGGRRARHQRHELLRDLAKNQDRHLILVTATPHSGKDEGFRNLLALLDPALETLDLDEVRGRERLARHFVQRRRADIRHFLDEDTAFPSDRQTREAPYSLSPEYRDLFDRVLDYAREQVRDEQDGSLRQRVRWWSALALLRTLASSPRAAASTLRTRAASAEAMDVAEADALGRASVLDTADDEALESADVTPGADSSIDDSRVEGSHRRRLLDMARQATALEGPTTDRKLGLLTKEIKSLLADGYDPIVFCRFIDTADYVAEHLAGSLGRSVDVAAVTGTLPPAEREQRIRELTASDARHVLVATDCLSEGVNLQDAFQAVVHYDLAWNPTRHEQREGRVDRFGQRMNTVRAVTVYGKDNSIDGIVLDVLIRRHQAISKATGVSVPVPNGSDSVIEALLEGLLLRGQDADQLQLDLGLTERTDALQREWESAAEKERQSRTKYAQGGIHPEDVAAEVAEVRRALGDQSDVAAFVEESLRGLGASVTPSEDGFQAVTSTLTAGVRDALPPGHAEPLPFHRQLPAPRHHAVLNRTDLSVEAVARHVLDAALDPAMDPTARPARRAGVMRTRTVSVRTTLLLVRYRFHLDLPGRDELRQLVAEDAQVLAFRGSPDQPEWLHPHEVEELLGASPNANVPSDQARDLAARVLDRLGAIGDELAARADDRADALLESHRRVRAGAGAARRGLSVRAQKPVDILGVYVYLPVVPGV</sequence>
<reference evidence="9" key="1">
    <citation type="journal article" date="2019" name="Int. J. Syst. Evol. Microbiol.">
        <title>The Global Catalogue of Microorganisms (GCM) 10K type strain sequencing project: providing services to taxonomists for standard genome sequencing and annotation.</title>
        <authorList>
            <consortium name="The Broad Institute Genomics Platform"/>
            <consortium name="The Broad Institute Genome Sequencing Center for Infectious Disease"/>
            <person name="Wu L."/>
            <person name="Ma J."/>
        </authorList>
    </citation>
    <scope>NUCLEOTIDE SEQUENCE [LARGE SCALE GENOMIC DNA]</scope>
    <source>
        <strain evidence="9">JCM 17809</strain>
    </source>
</reference>
<proteinExistence type="predicted"/>
<keyword evidence="9" id="KW-1185">Reference proteome</keyword>
<dbReference type="InterPro" id="IPR011545">
    <property type="entry name" value="DEAD/DEAH_box_helicase_dom"/>
</dbReference>
<evidence type="ECO:0000256" key="5">
    <source>
        <dbReference type="SAM" id="MobiDB-lite"/>
    </source>
</evidence>
<keyword evidence="1" id="KW-0547">Nucleotide-binding</keyword>
<dbReference type="InterPro" id="IPR038718">
    <property type="entry name" value="SNF2-like_sf"/>
</dbReference>
<dbReference type="SMART" id="SM00490">
    <property type="entry name" value="HELICc"/>
    <property type="match status" value="1"/>
</dbReference>
<dbReference type="Pfam" id="PF00270">
    <property type="entry name" value="DEAD"/>
    <property type="match status" value="1"/>
</dbReference>
<name>A0ABP8K7K6_9MICO</name>
<dbReference type="EMBL" id="BAABGM010000007">
    <property type="protein sequence ID" value="GAA4401909.1"/>
    <property type="molecule type" value="Genomic_DNA"/>
</dbReference>
<dbReference type="Gene3D" id="3.40.50.300">
    <property type="entry name" value="P-loop containing nucleotide triphosphate hydrolases"/>
    <property type="match status" value="1"/>
</dbReference>
<evidence type="ECO:0000259" key="7">
    <source>
        <dbReference type="PROSITE" id="PS51194"/>
    </source>
</evidence>
<dbReference type="GO" id="GO:0004386">
    <property type="term" value="F:helicase activity"/>
    <property type="evidence" value="ECO:0007669"/>
    <property type="project" value="UniProtKB-KW"/>
</dbReference>
<dbReference type="PROSITE" id="PS51192">
    <property type="entry name" value="HELICASE_ATP_BIND_1"/>
    <property type="match status" value="1"/>
</dbReference>
<comment type="caution">
    <text evidence="8">The sequence shown here is derived from an EMBL/GenBank/DDBJ whole genome shotgun (WGS) entry which is preliminary data.</text>
</comment>
<keyword evidence="4" id="KW-0067">ATP-binding</keyword>
<dbReference type="InterPro" id="IPR049730">
    <property type="entry name" value="SNF2/RAD54-like_C"/>
</dbReference>
<gene>
    <name evidence="8" type="ORF">GCM10023168_11970</name>
</gene>